<dbReference type="AlphaFoldDB" id="A0AAV4PFR6"/>
<evidence type="ECO:0000313" key="1">
    <source>
        <dbReference type="EMBL" id="GIX94541.1"/>
    </source>
</evidence>
<name>A0AAV4PFR6_9ARAC</name>
<evidence type="ECO:0000313" key="2">
    <source>
        <dbReference type="Proteomes" id="UP001054837"/>
    </source>
</evidence>
<keyword evidence="2" id="KW-1185">Reference proteome</keyword>
<sequence length="99" mass="11130">MKTRAALSTLLHSIYEELLIKNNLKVYFIVDASPLIERIACAILSKKPAPIFLFANRLPSHLESEMLPYLRSPGPSCTTQSLTDLERILRLQHLSLAAI</sequence>
<dbReference type="Proteomes" id="UP001054837">
    <property type="component" value="Unassembled WGS sequence"/>
</dbReference>
<proteinExistence type="predicted"/>
<accession>A0AAV4PFR6</accession>
<reference evidence="1 2" key="1">
    <citation type="submission" date="2021-06" db="EMBL/GenBank/DDBJ databases">
        <title>Caerostris darwini draft genome.</title>
        <authorList>
            <person name="Kono N."/>
            <person name="Arakawa K."/>
        </authorList>
    </citation>
    <scope>NUCLEOTIDE SEQUENCE [LARGE SCALE GENOMIC DNA]</scope>
</reference>
<organism evidence="1 2">
    <name type="scientific">Caerostris darwini</name>
    <dbReference type="NCBI Taxonomy" id="1538125"/>
    <lineage>
        <taxon>Eukaryota</taxon>
        <taxon>Metazoa</taxon>
        <taxon>Ecdysozoa</taxon>
        <taxon>Arthropoda</taxon>
        <taxon>Chelicerata</taxon>
        <taxon>Arachnida</taxon>
        <taxon>Araneae</taxon>
        <taxon>Araneomorphae</taxon>
        <taxon>Entelegynae</taxon>
        <taxon>Araneoidea</taxon>
        <taxon>Araneidae</taxon>
        <taxon>Caerostris</taxon>
    </lineage>
</organism>
<comment type="caution">
    <text evidence="1">The sequence shown here is derived from an EMBL/GenBank/DDBJ whole genome shotgun (WGS) entry which is preliminary data.</text>
</comment>
<gene>
    <name evidence="1" type="ORF">CDAR_55221</name>
</gene>
<protein>
    <submittedName>
        <fullName evidence="1">Uncharacterized protein</fullName>
    </submittedName>
</protein>
<dbReference type="EMBL" id="BPLQ01002620">
    <property type="protein sequence ID" value="GIX94541.1"/>
    <property type="molecule type" value="Genomic_DNA"/>
</dbReference>